<proteinExistence type="predicted"/>
<comment type="caution">
    <text evidence="1">The sequence shown here is derived from an EMBL/GenBank/DDBJ whole genome shotgun (WGS) entry which is preliminary data.</text>
</comment>
<accession>A0A149TJ24</accession>
<reference evidence="1 2" key="1">
    <citation type="submission" date="2015-06" db="EMBL/GenBank/DDBJ databases">
        <title>Improved classification and identification of acetic acid bacteria using matrix-assisted laser desorption/ionization time-of-flight mass spectrometry; Gluconobacter nephelii and Gluconobacter uchimurae are later heterotypic synonyms of Gluconobacter japonicus and Gluconobacter oxydans, respectively.</title>
        <authorList>
            <person name="Li L."/>
            <person name="Cleenwerck I."/>
            <person name="De Vuyst L."/>
            <person name="Vandamme P."/>
        </authorList>
    </citation>
    <scope>NUCLEOTIDE SEQUENCE [LARGE SCALE GENOMIC DNA]</scope>
    <source>
        <strain evidence="1 2">LMG 1768</strain>
    </source>
</reference>
<dbReference type="Proteomes" id="UP000075636">
    <property type="component" value="Unassembled WGS sequence"/>
</dbReference>
<sequence>MNWTKIRGWIQQPTTLVGMALSAGALAGVGLGELSEALGCTILTGAMPLLIPDNTSAQAKADALAMPLVHALAHHAAAASLGAAVGVTAAAVAEKTEDHQTPT</sequence>
<dbReference type="PATRIC" id="fig|318683.6.peg.498"/>
<organism evidence="1 2">
    <name type="scientific">Gluconobacter albidus</name>
    <dbReference type="NCBI Taxonomy" id="318683"/>
    <lineage>
        <taxon>Bacteria</taxon>
        <taxon>Pseudomonadati</taxon>
        <taxon>Pseudomonadota</taxon>
        <taxon>Alphaproteobacteria</taxon>
        <taxon>Acetobacterales</taxon>
        <taxon>Acetobacteraceae</taxon>
        <taxon>Gluconobacter</taxon>
    </lineage>
</organism>
<gene>
    <name evidence="1" type="ORF">AD945_08315</name>
</gene>
<dbReference type="RefSeq" id="WP_062107960.1">
    <property type="nucleotide sequence ID" value="NZ_LHZR01000105.1"/>
</dbReference>
<evidence type="ECO:0000313" key="1">
    <source>
        <dbReference type="EMBL" id="KXV48200.1"/>
    </source>
</evidence>
<evidence type="ECO:0000313" key="2">
    <source>
        <dbReference type="Proteomes" id="UP000075636"/>
    </source>
</evidence>
<dbReference type="EMBL" id="LHZR01000105">
    <property type="protein sequence ID" value="KXV48200.1"/>
    <property type="molecule type" value="Genomic_DNA"/>
</dbReference>
<protein>
    <submittedName>
        <fullName evidence="1">Uncharacterized protein</fullName>
    </submittedName>
</protein>
<dbReference type="AlphaFoldDB" id="A0A149TJ24"/>
<name>A0A149TJ24_9PROT</name>